<reference evidence="2" key="1">
    <citation type="submission" date="2021-01" db="EMBL/GenBank/DDBJ databases">
        <authorList>
            <person name="Kaushik A."/>
        </authorList>
    </citation>
    <scope>NUCLEOTIDE SEQUENCE</scope>
    <source>
        <strain evidence="2">Type strain: AG8-Rh-89/</strain>
    </source>
</reference>
<dbReference type="AlphaFoldDB" id="A0A8H3D5H3"/>
<evidence type="ECO:0000256" key="1">
    <source>
        <dbReference type="SAM" id="SignalP"/>
    </source>
</evidence>
<organism evidence="2 3">
    <name type="scientific">Rhizoctonia solani</name>
    <dbReference type="NCBI Taxonomy" id="456999"/>
    <lineage>
        <taxon>Eukaryota</taxon>
        <taxon>Fungi</taxon>
        <taxon>Dikarya</taxon>
        <taxon>Basidiomycota</taxon>
        <taxon>Agaricomycotina</taxon>
        <taxon>Agaricomycetes</taxon>
        <taxon>Cantharellales</taxon>
        <taxon>Ceratobasidiaceae</taxon>
        <taxon>Rhizoctonia</taxon>
    </lineage>
</organism>
<dbReference type="Proteomes" id="UP000663850">
    <property type="component" value="Unassembled WGS sequence"/>
</dbReference>
<sequence>MFLKNSAFSSVLLVLAAVSSVNGHGVLTRVAGANGINGKGFGVEDATPRDGTRRNPFQFDTSIIRDADVTAGTADTCGRTLGGGAINTVAQMEAASAAGLPTAAADGTVTMTIHQVNGDGAGPYTCGVSADASGKAFTDMTIITNVPGQNSRSRAQAEDFPLIAQMPA</sequence>
<feature type="signal peptide" evidence="1">
    <location>
        <begin position="1"/>
        <end position="23"/>
    </location>
</feature>
<proteinExistence type="predicted"/>
<evidence type="ECO:0000313" key="3">
    <source>
        <dbReference type="Proteomes" id="UP000663850"/>
    </source>
</evidence>
<dbReference type="Pfam" id="PF11327">
    <property type="entry name" value="Egh16-like"/>
    <property type="match status" value="1"/>
</dbReference>
<gene>
    <name evidence="2" type="ORF">RDB_LOCUS106225</name>
</gene>
<accession>A0A8H3D5H3</accession>
<feature type="chain" id="PRO_5034865744" description="GEgh 16 protein" evidence="1">
    <location>
        <begin position="24"/>
        <end position="168"/>
    </location>
</feature>
<name>A0A8H3D5H3_9AGAM</name>
<evidence type="ECO:0008006" key="4">
    <source>
        <dbReference type="Google" id="ProtNLM"/>
    </source>
</evidence>
<comment type="caution">
    <text evidence="2">The sequence shown here is derived from an EMBL/GenBank/DDBJ whole genome shotgun (WGS) entry which is preliminary data.</text>
</comment>
<dbReference type="PANTHER" id="PTHR34618:SF4">
    <property type="entry name" value="CAS1"/>
    <property type="match status" value="1"/>
</dbReference>
<evidence type="ECO:0000313" key="2">
    <source>
        <dbReference type="EMBL" id="CAE6510866.1"/>
    </source>
</evidence>
<dbReference type="PANTHER" id="PTHR34618">
    <property type="entry name" value="SURFACE PROTEIN MAS1, PUTATIVE-RELATED"/>
    <property type="match status" value="1"/>
</dbReference>
<keyword evidence="1" id="KW-0732">Signal</keyword>
<protein>
    <recommendedName>
        <fullName evidence="4">GEgh 16 protein</fullName>
    </recommendedName>
</protein>
<dbReference type="InterPro" id="IPR021476">
    <property type="entry name" value="Egh16-like"/>
</dbReference>
<dbReference type="EMBL" id="CAJMWZ010005778">
    <property type="protein sequence ID" value="CAE6510866.1"/>
    <property type="molecule type" value="Genomic_DNA"/>
</dbReference>